<dbReference type="InterPro" id="IPR011989">
    <property type="entry name" value="ARM-like"/>
</dbReference>
<evidence type="ECO:0008006" key="4">
    <source>
        <dbReference type="Google" id="ProtNLM"/>
    </source>
</evidence>
<dbReference type="OMA" id="WRLPYGD"/>
<dbReference type="HOGENOM" id="CLU_026731_1_0_1"/>
<dbReference type="Gene3D" id="1.25.10.10">
    <property type="entry name" value="Leucine-rich Repeat Variant"/>
    <property type="match status" value="2"/>
</dbReference>
<reference evidence="2 3" key="1">
    <citation type="submission" date="2014-02" db="EMBL/GenBank/DDBJ databases">
        <title>The Genome Sequence of Trichophyton interdigitale MR816.</title>
        <authorList>
            <consortium name="The Broad Institute Genomics Platform"/>
            <person name="Cuomo C.A."/>
            <person name="White T.C."/>
            <person name="Graser Y."/>
            <person name="Martinez-Rossi N."/>
            <person name="Heitman J."/>
            <person name="Young S.K."/>
            <person name="Zeng Q."/>
            <person name="Gargeya S."/>
            <person name="Abouelleil A."/>
            <person name="Alvarado L."/>
            <person name="Chapman S.B."/>
            <person name="Gainer-Dewar J."/>
            <person name="Goldberg J."/>
            <person name="Griggs A."/>
            <person name="Gujja S."/>
            <person name="Hansen M."/>
            <person name="Howarth C."/>
            <person name="Imamovic A."/>
            <person name="Larimer J."/>
            <person name="Martinez D."/>
            <person name="Murphy C."/>
            <person name="Pearson M.D."/>
            <person name="Persinoti G."/>
            <person name="Poon T."/>
            <person name="Priest M."/>
            <person name="Roberts A.D."/>
            <person name="Saif S."/>
            <person name="Shea T.D."/>
            <person name="Sykes S.N."/>
            <person name="Wortman J."/>
            <person name="Nusbaum C."/>
            <person name="Birren B."/>
        </authorList>
    </citation>
    <scope>NUCLEOTIDE SEQUENCE [LARGE SCALE GENOMIC DNA]</scope>
    <source>
        <strain evidence="2 3">MR816</strain>
    </source>
</reference>
<feature type="compositionally biased region" description="Basic and acidic residues" evidence="1">
    <location>
        <begin position="22"/>
        <end position="38"/>
    </location>
</feature>
<dbReference type="Proteomes" id="UP000024533">
    <property type="component" value="Unassembled WGS sequence"/>
</dbReference>
<dbReference type="SUPFAM" id="SSF48371">
    <property type="entry name" value="ARM repeat"/>
    <property type="match status" value="1"/>
</dbReference>
<dbReference type="EMBL" id="AOKY01000164">
    <property type="protein sequence ID" value="KDB25990.1"/>
    <property type="molecule type" value="Genomic_DNA"/>
</dbReference>
<evidence type="ECO:0000313" key="2">
    <source>
        <dbReference type="EMBL" id="KDB25990.1"/>
    </source>
</evidence>
<organism evidence="2 3">
    <name type="scientific">Trichophyton interdigitale (strain MR816)</name>
    <dbReference type="NCBI Taxonomy" id="1215338"/>
    <lineage>
        <taxon>Eukaryota</taxon>
        <taxon>Fungi</taxon>
        <taxon>Dikarya</taxon>
        <taxon>Ascomycota</taxon>
        <taxon>Pezizomycotina</taxon>
        <taxon>Eurotiomycetes</taxon>
        <taxon>Eurotiomycetidae</taxon>
        <taxon>Onygenales</taxon>
        <taxon>Arthrodermataceae</taxon>
        <taxon>Trichophyton</taxon>
    </lineage>
</organism>
<dbReference type="PANTHER" id="PTHR10957">
    <property type="entry name" value="RAP1 GTPASE-GDP DISSOCIATION STIMULATOR 1"/>
    <property type="match status" value="1"/>
</dbReference>
<protein>
    <recommendedName>
        <fullName evidence="4">GTP binding protein</fullName>
    </recommendedName>
</protein>
<dbReference type="OrthoDB" id="26149at2759"/>
<dbReference type="GO" id="GO:0005085">
    <property type="term" value="F:guanyl-nucleotide exchange factor activity"/>
    <property type="evidence" value="ECO:0007669"/>
    <property type="project" value="InterPro"/>
</dbReference>
<keyword evidence="3" id="KW-1185">Reference proteome</keyword>
<evidence type="ECO:0000313" key="3">
    <source>
        <dbReference type="Proteomes" id="UP000024533"/>
    </source>
</evidence>
<name>A0A059JDQ3_TRIIM</name>
<proteinExistence type="predicted"/>
<dbReference type="InterPro" id="IPR040144">
    <property type="entry name" value="RAP1GDS1"/>
</dbReference>
<accession>A0A059JDQ3</accession>
<comment type="caution">
    <text evidence="2">The sequence shown here is derived from an EMBL/GenBank/DDBJ whole genome shotgun (WGS) entry which is preliminary data.</text>
</comment>
<feature type="region of interest" description="Disordered" evidence="1">
    <location>
        <begin position="1"/>
        <end position="55"/>
    </location>
</feature>
<sequence length="681" mass="75245">MDENMENTSGPPVNPAQEAGADLDKYPPKAAQKLDDQTPKSPVAAPTKDLPKLPQEEEENMIRSLRMKFKGGDAGELHDLLSSLELADKERRSGSPSLDGLEAVLSQIDVLWRSNSTYMAEVAEMLADASRDAKWRPYFGQSGILDYFLRIISTEEVEENTLLHSLRFIGNSCADTDENRARVLEMNYTLPIIQWITHLSLVHVAIPVIYNICIDYVPAQAQVAQNGISIVLLKLLETGKLKGSALLGVTYELLEMASEQSQSIDTAPDDLLPLIIHAVSSSESYGEGYGCLLNALNGYLQKDKFQQLSIINGHVEELLSIFLDTFKGEDSIMGPLRLKLNHSLADISSLAAYPKYYPLRCSATETLISWLSSEKDDLKICGSIILGNVARDDEVCKSMLHDFKVHLPLISMLQREDSKATVLHCSLGFLKNLAIAGDNRECLGEAGIIKAVSRLWAIDTLPHAQLMAASLTRQTILTSVTNITRLLEPISSDSDSPASRRTYLSLLLALFGKTDSSPIKTEIGRTIAAICRTLMRLKENSELPPGTEELVTRLFDLHKDVARPIGIMITQTEWPIVQSEGWFALALIASHPAGSQAVIDCLESMCVIQSLCDTIRTPISRPEPGEPAKDKTDRLKKMKDRENALFLLHGLMRNNAASELPESLRDMFEDLLREAGLEPPK</sequence>
<dbReference type="STRING" id="1215338.A0A059JDQ3"/>
<evidence type="ECO:0000256" key="1">
    <source>
        <dbReference type="SAM" id="MobiDB-lite"/>
    </source>
</evidence>
<dbReference type="AlphaFoldDB" id="A0A059JDQ3"/>
<gene>
    <name evidence="2" type="ORF">H109_02190</name>
</gene>
<feature type="compositionally biased region" description="Polar residues" evidence="1">
    <location>
        <begin position="1"/>
        <end position="11"/>
    </location>
</feature>
<dbReference type="InterPro" id="IPR016024">
    <property type="entry name" value="ARM-type_fold"/>
</dbReference>